<name>A0ABX7SI19_9CAUL</name>
<dbReference type="EMBL" id="CP062006">
    <property type="protein sequence ID" value="QTC86477.1"/>
    <property type="molecule type" value="Genomic_DNA"/>
</dbReference>
<proteinExistence type="predicted"/>
<evidence type="ECO:0000313" key="2">
    <source>
        <dbReference type="Proteomes" id="UP000663942"/>
    </source>
</evidence>
<evidence type="ECO:0000313" key="1">
    <source>
        <dbReference type="EMBL" id="QTC86477.1"/>
    </source>
</evidence>
<sequence length="71" mass="7811">MATYDYTLRGPEPDMVLQGVSATDADARREAIMFLSEMMREQPIRDGGAFALELVVSRSGIEICRVEASVS</sequence>
<gene>
    <name evidence="1" type="ORF">IFE19_09895</name>
</gene>
<keyword evidence="2" id="KW-1185">Reference proteome</keyword>
<dbReference type="Proteomes" id="UP000663942">
    <property type="component" value="Chromosome"/>
</dbReference>
<reference evidence="1 2" key="1">
    <citation type="submission" date="2020-09" db="EMBL/GenBank/DDBJ databases">
        <title>Brevundimonas sp. LVF1 isolated from an oligotrophic pond in Goettingen, Germany.</title>
        <authorList>
            <person name="Friedrich I."/>
            <person name="Klassen A."/>
            <person name="Neubauer H."/>
            <person name="Schneider D."/>
            <person name="Hertel R."/>
            <person name="Daniel R."/>
        </authorList>
    </citation>
    <scope>NUCLEOTIDE SEQUENCE [LARGE SCALE GENOMIC DNA]</scope>
    <source>
        <strain evidence="1 2">LVF1</strain>
    </source>
</reference>
<protein>
    <submittedName>
        <fullName evidence="1">Uncharacterized protein</fullName>
    </submittedName>
</protein>
<organism evidence="1 2">
    <name type="scientific">Brevundimonas pondensis</name>
    <dbReference type="NCBI Taxonomy" id="2774189"/>
    <lineage>
        <taxon>Bacteria</taxon>
        <taxon>Pseudomonadati</taxon>
        <taxon>Pseudomonadota</taxon>
        <taxon>Alphaproteobacteria</taxon>
        <taxon>Caulobacterales</taxon>
        <taxon>Caulobacteraceae</taxon>
        <taxon>Brevundimonas</taxon>
    </lineage>
</organism>
<accession>A0ABX7SI19</accession>